<feature type="repeat" description="ANK" evidence="3">
    <location>
        <begin position="755"/>
        <end position="787"/>
    </location>
</feature>
<dbReference type="Pfam" id="PF18738">
    <property type="entry name" value="HEPN_DZIP3"/>
    <property type="match status" value="1"/>
</dbReference>
<dbReference type="Pfam" id="PF13857">
    <property type="entry name" value="Ank_5"/>
    <property type="match status" value="1"/>
</dbReference>
<evidence type="ECO:0000259" key="5">
    <source>
        <dbReference type="Pfam" id="PF20720"/>
    </source>
</evidence>
<dbReference type="Gene3D" id="1.25.40.20">
    <property type="entry name" value="Ankyrin repeat-containing domain"/>
    <property type="match status" value="13"/>
</dbReference>
<reference evidence="6" key="1">
    <citation type="submission" date="2018-11" db="EMBL/GenBank/DDBJ databases">
        <authorList>
            <person name="Alioto T."/>
            <person name="Alioto T."/>
        </authorList>
    </citation>
    <scope>NUCLEOTIDE SEQUENCE</scope>
</reference>
<dbReference type="EMBL" id="UYJE01006491">
    <property type="protein sequence ID" value="VDI46417.1"/>
    <property type="molecule type" value="Genomic_DNA"/>
</dbReference>
<feature type="repeat" description="ANK" evidence="3">
    <location>
        <begin position="1047"/>
        <end position="1079"/>
    </location>
</feature>
<evidence type="ECO:0000259" key="4">
    <source>
        <dbReference type="Pfam" id="PF18738"/>
    </source>
</evidence>
<organism evidence="6 7">
    <name type="scientific">Mytilus galloprovincialis</name>
    <name type="common">Mediterranean mussel</name>
    <dbReference type="NCBI Taxonomy" id="29158"/>
    <lineage>
        <taxon>Eukaryota</taxon>
        <taxon>Metazoa</taxon>
        <taxon>Spiralia</taxon>
        <taxon>Lophotrochozoa</taxon>
        <taxon>Mollusca</taxon>
        <taxon>Bivalvia</taxon>
        <taxon>Autobranchia</taxon>
        <taxon>Pteriomorphia</taxon>
        <taxon>Mytilida</taxon>
        <taxon>Mytiloidea</taxon>
        <taxon>Mytilidae</taxon>
        <taxon>Mytilinae</taxon>
        <taxon>Mytilus</taxon>
    </lineage>
</organism>
<feature type="repeat" description="ANK" evidence="3">
    <location>
        <begin position="2069"/>
        <end position="2101"/>
    </location>
</feature>
<feature type="repeat" description="ANK" evidence="3">
    <location>
        <begin position="1567"/>
        <end position="1599"/>
    </location>
</feature>
<feature type="repeat" description="ANK" evidence="3">
    <location>
        <begin position="917"/>
        <end position="949"/>
    </location>
</feature>
<feature type="repeat" description="ANK" evidence="3">
    <location>
        <begin position="1600"/>
        <end position="1632"/>
    </location>
</feature>
<dbReference type="SMART" id="SM00248">
    <property type="entry name" value="ANK"/>
    <property type="match status" value="48"/>
</dbReference>
<keyword evidence="7" id="KW-1185">Reference proteome</keyword>
<protein>
    <recommendedName>
        <fullName evidence="8">DZIP3-like HEPN domain-containing protein</fullName>
    </recommendedName>
</protein>
<dbReference type="InterPro" id="IPR002110">
    <property type="entry name" value="Ankyrin_rpt"/>
</dbReference>
<evidence type="ECO:0000256" key="3">
    <source>
        <dbReference type="PROSITE-ProRule" id="PRU00023"/>
    </source>
</evidence>
<dbReference type="Proteomes" id="UP000596742">
    <property type="component" value="Unassembled WGS sequence"/>
</dbReference>
<feature type="domain" description="Novel STAND NTPase 3" evidence="5">
    <location>
        <begin position="232"/>
        <end position="381"/>
    </location>
</feature>
<keyword evidence="2 3" id="KW-0040">ANK repeat</keyword>
<evidence type="ECO:0000256" key="1">
    <source>
        <dbReference type="ARBA" id="ARBA00022737"/>
    </source>
</evidence>
<sequence>MATFSTEEETNYLRMVALIIGVCPKAVRTYFDGIFPPANLAADLHTHTPALMKIKKKNVLTSSQWALLFPTGSTNVTSINFDLTLLICLLRNISKIGKPSRGFDVLPAITDVSPADDLARIKYYRNMIAHSDDSKMSNQTFHDAWIDVVEATTRLGGSPFQQKCADLKIASLDRESLEDLMINLKQINEDIFKELTDKVQNVEAVVVDPVPVHKRARIKKAITDWQSVDEKFVETNSSKQLYKCLKENNFVSVTGSAGIGKSITSRHVALQMMLEGYDVIPVKSPSEIFVSKNKTLYIYDDICGRYEAIQHEIEDWDRHIDVILDCYSLSPIKILANCRLQVYQSPKFQTQELLTKCKFDMSIGKNAICTDDKRKIALKYIPAMYTKQMSNEYIEQYECFPLLCSMVANFEESKIMIFLEKGPYDIFEKEYDKMKNIGSEMNYCALAVTTIFNNKLNERLLTNEISQKEKEIFTDIFEACGQNTCTSRISLKTHLDSLIGSFISKEDNVYSFRHEKLFDISCLYFSKKFISCMVKNCEIVLLFERFELECTIKEDQGGDSIVLPKNLEDLFFHRLINEATDETILDIFGCKPMENYQFRERLLHSLKTKNEEFISKVLHMNHFGKTVFHLMCQLGFTDILSFCITKNVDIDYYDEIGMTPLHYACRYETESAVDFLIEADVKINIYKRRGFTPLYEACRQENIDIVKKLLQHGACPNLSSQRSSIPLIVSTENGNLEIIKMLIEHKADVNRQNRDGRSALHYACCLGQKDIADLLITHGADIDLKTKHNESPLHLACIGLHGSIVDILISDITDIFQRCTNSNMSTFATIVEKNEKEILRKLLKTVSDKNMLYPEIEFACTTKNVFVLKGILEVGIDVNTRLSKGDSALHITCRNGFYLGAEMLIGKGAYINEYSKDGLTTIQLACVTPNKQLVDLLISNGASVNNWRKGSAIPHALHITCIMKEDEMAISLINGNADVNQIAELKRNTVYRSEKSHCITNIYDEVYSHTRLMISPLEIVCIGKMLNLNLVEVLLKNGANSNIKSLSGIKPLLIASFYKYDPLVKLLLNNKADANVCDNIDILCLSNMHYKGDEDISELLSYGNVCFNNTKTTPLHVAIINNSQSIVNELLQNRARNDIACDISPFMFAIQNDRRNIPTDRQQIIDFYRNYKKIEDILPLHAACLLGFRTIAEILVKKTLPHDKEAVILIRPFQVACIKGHMYEKWPYITNKPFSLSALQIACLGQYWDTCKMLIQNGVVRKSTFEVSDLLVASFLGDKKNIELTMCDKRIYETSVLRFAYENKGIEIVKQLLETNKEDEFGDDLKTLFFIACSKGDTETVSHICSIVHKYNINDYIDATPLHTACENGNAETVQFLLSQNAYVDSISIENETPLHIACKKGLNDVVRSLLQRGAKPFLTNKHGENVYHLVSRYNYLDCARSVFEFRKKSLTNTDAEPGVNSRTVNGKNALYFSFENKNKNMMKLILNFGANADEIFDDIEEPLLLKACREDSLELVEVLLEYSSAVNRKTFDGKDALYFSYKNQNKMLMKCLLRYGATINNYYGTEGETLLSKACRKGYVDIVSILLDECCYVNAKNNNGETALCIACQCNEIAIATLLTQNGADINKKSYEGLCPLYFACINENENMANLLLQNNAYTDIMFSDSQSMLMKCCTNKFYGIVDLLLKHGADVNICHYAGETALYNAFQMGDAKLMLILLKYDADWDVCCHEKEQFLYEACERGLEEIVEIILQRDPNINVNAILFDNKTSLYACYSAISDANSSQYKIYISIGSLLRRHGANLFTLTKANDSPFHQLCMKCRPNDIKVALESCVVERNALEIVFQYACSQNDQDIAMLLWDFCKQPFISENSLIRADNENNHITALPLLLQLDVNMVDKTGKTALHIACLNGNSYMVEQLLQSRNTDVGIQANNGYTALHFACFYGHLRVIHMLIERGANIQTRTYSDETVVELAFSQLKGNVITCLLDLNEFETLQQCKEKMQLFLKTYCCSNSMKKPLRRILTLMNPSSYIDTIDYPLHFACRKGDGELIDQLLENRSNVDCISFYGETPLIICISNNDLQNVKLLLEKGASVNKLANISEYGIDQLFVNTSIYMLKDVTPISLACFFENLPLIQILIDYNAKINTTVHICYYNTKDCPSKCEIMTPLFISVIQNNLHSVHLLVEGILDSCLNDLNYILIGSLYNNSDLTEENCHKCDRLVLTPFQAACVTDRTDIASYFAQTNQVDVNLAFQISPVLLSLYFQYPDMMIRVIDTYGLVNKNFETEVTPLIFSALVGNFRLMDILLDNSGNHECYATISVLLIAALSEDVLRIFDCYSDDYFVYSECFVNPLAICLLRKNMEMASLLLNEYASTSCISEVDASHIICFRKQTEHLRLIFESRLNLRRKFNIQMWHLLIMEDDQSDYYTSNNISALNPIYLCVTLIELSCFLRDTALLELLLKSEYTLDGVMEISPLLLSLLFMNKPIVLSNALLQLLDTNSYGSSSRLCKSAWMVIAMISNKHALDILTLRLTEDSFQMTNSADLGLAMLVVFYMHHDLVERQLYDMKYLSTTDVLCEVSLAEINAIELLFNDNEDENIYNNETEYQGMKNIHNNVIEFQGMKLDRFKINLAYLTLLRNKKLKCLPVQAYNGSINSLPFFAVEMFYLIQQRIPRCLLSVNQISYEKTIITQLMVACLLDNKSNVNFLCYMGKSVQLNEMSFWHLASIHKVKVWDSCPTIFEIACNSNLKATFNELHLSCMKEKMTIVKYLLKNNCDVNASACLTPLHMFPIILSHHFYLEHSHLIDKFIDIIDSLKSSRSNMDFLVLPVEFNAIHLVMFSDDIEYMKLLIQKRCDLNAVAKLSTLSLYLLHFFEDDSLISFNTVNAISEVTAMHIACILDKSDFVEFLLSNKSNINSYGSIHPLHLNAFHCEDILELITDKSFFTLTVFHTAILCRNTYIAEILIENGTNFEMTASLYLELYIQNDKHISTQSSVKSLHLAYLFGNEHIFRTILSKTLLMNINEKVSLSAWHLFDSDSIHDMTSHYTSKGDIQLTFNILHIACITGDSLYANVLINEEANVNLEAEMYTTDFTGNEIIITKCPLHFAAEIGSLDLCKILIENGAKLDVKTNVIGFQPWHLALYHGYDEVVYFLLTYCRLTNFNRKQFLFVFILFLLRKNFSKIVLPFIAKSKHFLILLAFYKYLMNVLGFTGDLNFHSRRITSSEYTPLTTIDNGSLYHVYEELMSVYETIDTSDSLDLSDIDYDYH</sequence>
<feature type="repeat" description="ANK" evidence="3">
    <location>
        <begin position="1901"/>
        <end position="1934"/>
    </location>
</feature>
<dbReference type="PROSITE" id="PS50088">
    <property type="entry name" value="ANK_REPEAT"/>
    <property type="match status" value="15"/>
</dbReference>
<dbReference type="PRINTS" id="PR01415">
    <property type="entry name" value="ANKYRIN"/>
</dbReference>
<dbReference type="SUPFAM" id="SSF48403">
    <property type="entry name" value="Ankyrin repeat"/>
    <property type="match status" value="8"/>
</dbReference>
<name>A0A8B6F8H5_MYTGA</name>
<feature type="repeat" description="ANK" evidence="3">
    <location>
        <begin position="722"/>
        <end position="754"/>
    </location>
</feature>
<dbReference type="Pfam" id="PF20720">
    <property type="entry name" value="nSTAND3"/>
    <property type="match status" value="1"/>
</dbReference>
<dbReference type="PANTHER" id="PTHR24198:SF165">
    <property type="entry name" value="ANKYRIN REPEAT-CONTAINING PROTEIN-RELATED"/>
    <property type="match status" value="1"/>
</dbReference>
<dbReference type="InterPro" id="IPR041249">
    <property type="entry name" value="HEPN_DZIP3"/>
</dbReference>
<feature type="domain" description="DZIP3-like HEPN" evidence="4">
    <location>
        <begin position="38"/>
        <end position="177"/>
    </location>
</feature>
<dbReference type="InterPro" id="IPR049050">
    <property type="entry name" value="nSTAND3"/>
</dbReference>
<evidence type="ECO:0000313" key="6">
    <source>
        <dbReference type="EMBL" id="VDI46417.1"/>
    </source>
</evidence>
<evidence type="ECO:0000313" key="7">
    <source>
        <dbReference type="Proteomes" id="UP000596742"/>
    </source>
</evidence>
<evidence type="ECO:0008006" key="8">
    <source>
        <dbReference type="Google" id="ProtNLM"/>
    </source>
</evidence>
<dbReference type="OrthoDB" id="6139365at2759"/>
<dbReference type="Pfam" id="PF12796">
    <property type="entry name" value="Ank_2"/>
    <property type="match status" value="9"/>
</dbReference>
<feature type="repeat" description="ANK" evidence="3">
    <location>
        <begin position="1935"/>
        <end position="1967"/>
    </location>
</feature>
<dbReference type="PROSITE" id="PS50297">
    <property type="entry name" value="ANK_REP_REGION"/>
    <property type="match status" value="12"/>
</dbReference>
<feature type="repeat" description="ANK" evidence="3">
    <location>
        <begin position="656"/>
        <end position="688"/>
    </location>
</feature>
<proteinExistence type="predicted"/>
<accession>A0A8B6F8H5</accession>
<feature type="repeat" description="ANK" evidence="3">
    <location>
        <begin position="1357"/>
        <end position="1389"/>
    </location>
</feature>
<comment type="caution">
    <text evidence="6">The sequence shown here is derived from an EMBL/GenBank/DDBJ whole genome shotgun (WGS) entry which is preliminary data.</text>
</comment>
<dbReference type="InterPro" id="IPR036770">
    <property type="entry name" value="Ankyrin_rpt-contain_sf"/>
</dbReference>
<gene>
    <name evidence="6" type="ORF">MGAL_10B008087</name>
</gene>
<feature type="repeat" description="ANK" evidence="3">
    <location>
        <begin position="3102"/>
        <end position="3134"/>
    </location>
</feature>
<keyword evidence="1" id="KW-0677">Repeat</keyword>
<dbReference type="PANTHER" id="PTHR24198">
    <property type="entry name" value="ANKYRIN REPEAT AND PROTEIN KINASE DOMAIN-CONTAINING PROTEIN"/>
    <property type="match status" value="1"/>
</dbReference>
<evidence type="ECO:0000256" key="2">
    <source>
        <dbReference type="ARBA" id="ARBA00023043"/>
    </source>
</evidence>
<feature type="repeat" description="ANK" evidence="3">
    <location>
        <begin position="884"/>
        <end position="916"/>
    </location>
</feature>
<feature type="repeat" description="ANK" evidence="3">
    <location>
        <begin position="1390"/>
        <end position="1422"/>
    </location>
</feature>
<feature type="repeat" description="ANK" evidence="3">
    <location>
        <begin position="689"/>
        <end position="721"/>
    </location>
</feature>